<evidence type="ECO:0000313" key="1">
    <source>
        <dbReference type="EMBL" id="MCM2390014.1"/>
    </source>
</evidence>
<reference evidence="1" key="1">
    <citation type="submission" date="2022-06" db="EMBL/GenBank/DDBJ databases">
        <title>Genome public.</title>
        <authorList>
            <person name="Sun Q."/>
        </authorList>
    </citation>
    <scope>NUCLEOTIDE SEQUENCE</scope>
    <source>
        <strain evidence="1">CWNU-1</strain>
    </source>
</reference>
<dbReference type="EMBL" id="JAMQAW010000017">
    <property type="protein sequence ID" value="MCM2390014.1"/>
    <property type="molecule type" value="Genomic_DNA"/>
</dbReference>
<dbReference type="Proteomes" id="UP001431429">
    <property type="component" value="Unassembled WGS sequence"/>
</dbReference>
<organism evidence="1 2">
    <name type="scientific">Streptomyces albipurpureus</name>
    <dbReference type="NCBI Taxonomy" id="2897419"/>
    <lineage>
        <taxon>Bacteria</taxon>
        <taxon>Bacillati</taxon>
        <taxon>Actinomycetota</taxon>
        <taxon>Actinomycetes</taxon>
        <taxon>Kitasatosporales</taxon>
        <taxon>Streptomycetaceae</taxon>
        <taxon>Streptomyces</taxon>
    </lineage>
</organism>
<gene>
    <name evidence="1" type="ORF">NBG84_17240</name>
</gene>
<sequence length="231" mass="24375">MSTEGDLIHRKRLARGRWLSVAAAVTLLVAGCGGADTGGTGSSENKSPSTSSAPPLVTALDYSRLQGALPDLQSMPTGWKVGATRLQGGDTGEDAPCRKPQGACVGQKSHTRVQYDNPESTGSVHIEAVAYEDTGTAQTGYERRKISYADARDREISMPKVGDESIARTGLHRSSGHPLVAMVMRVDTVVVAMAYAHEGQANSEALLSLARMQAARLRQAQRGQTPTASAD</sequence>
<accession>A0ABT0UNJ0</accession>
<comment type="caution">
    <text evidence="1">The sequence shown here is derived from an EMBL/GenBank/DDBJ whole genome shotgun (WGS) entry which is preliminary data.</text>
</comment>
<name>A0ABT0UNJ0_9ACTN</name>
<evidence type="ECO:0000313" key="2">
    <source>
        <dbReference type="Proteomes" id="UP001431429"/>
    </source>
</evidence>
<proteinExistence type="predicted"/>
<dbReference type="RefSeq" id="WP_250920355.1">
    <property type="nucleotide sequence ID" value="NZ_JAMQAW010000017.1"/>
</dbReference>
<keyword evidence="2" id="KW-1185">Reference proteome</keyword>
<protein>
    <recommendedName>
        <fullName evidence="3">Lipoprotein</fullName>
    </recommendedName>
</protein>
<evidence type="ECO:0008006" key="3">
    <source>
        <dbReference type="Google" id="ProtNLM"/>
    </source>
</evidence>